<name>A0ABU0AVH8_9FIRM</name>
<accession>A0ABU0AVH8</accession>
<organism evidence="3 4">
    <name type="scientific">Peptoniphilus koenoeneniae</name>
    <dbReference type="NCBI Taxonomy" id="507751"/>
    <lineage>
        <taxon>Bacteria</taxon>
        <taxon>Bacillati</taxon>
        <taxon>Bacillota</taxon>
        <taxon>Tissierellia</taxon>
        <taxon>Tissierellales</taxon>
        <taxon>Peptoniphilaceae</taxon>
        <taxon>Peptoniphilus</taxon>
    </lineage>
</organism>
<dbReference type="EMBL" id="JAUSTN010000006">
    <property type="protein sequence ID" value="MDQ0275262.1"/>
    <property type="molecule type" value="Genomic_DNA"/>
</dbReference>
<evidence type="ECO:0000313" key="4">
    <source>
        <dbReference type="Proteomes" id="UP001236559"/>
    </source>
</evidence>
<dbReference type="Proteomes" id="UP001236559">
    <property type="component" value="Unassembled WGS sequence"/>
</dbReference>
<evidence type="ECO:0000313" key="3">
    <source>
        <dbReference type="EMBL" id="MDQ0275262.1"/>
    </source>
</evidence>
<reference evidence="3 4" key="1">
    <citation type="submission" date="2023-07" db="EMBL/GenBank/DDBJ databases">
        <title>Genomic Encyclopedia of Type Strains, Phase IV (KMG-IV): sequencing the most valuable type-strain genomes for metagenomic binning, comparative biology and taxonomic classification.</title>
        <authorList>
            <person name="Goeker M."/>
        </authorList>
    </citation>
    <scope>NUCLEOTIDE SEQUENCE [LARGE SCALE GENOMIC DNA]</scope>
    <source>
        <strain evidence="3 4">DSM 22616</strain>
    </source>
</reference>
<sequence length="101" mass="11898">MIFFDNFNIIVFLQSFIIFLFFKNINFSSIKKSTEKIILIFSKCSFGIYLIHPFILRYLGPLFLEKNPISSTFILSFIIFILSFVFSFIVLKMPFAKKLVS</sequence>
<comment type="caution">
    <text evidence="3">The sequence shown here is derived from an EMBL/GenBank/DDBJ whole genome shotgun (WGS) entry which is preliminary data.</text>
</comment>
<feature type="transmembrane region" description="Helical" evidence="1">
    <location>
        <begin position="6"/>
        <end position="25"/>
    </location>
</feature>
<evidence type="ECO:0000259" key="2">
    <source>
        <dbReference type="Pfam" id="PF01757"/>
    </source>
</evidence>
<proteinExistence type="predicted"/>
<keyword evidence="1" id="KW-1133">Transmembrane helix</keyword>
<dbReference type="Pfam" id="PF01757">
    <property type="entry name" value="Acyl_transf_3"/>
    <property type="match status" value="1"/>
</dbReference>
<evidence type="ECO:0000256" key="1">
    <source>
        <dbReference type="SAM" id="Phobius"/>
    </source>
</evidence>
<feature type="transmembrane region" description="Helical" evidence="1">
    <location>
        <begin position="37"/>
        <end position="59"/>
    </location>
</feature>
<protein>
    <submittedName>
        <fullName evidence="3">Surface polysaccharide O-acyltransferase-like enzyme</fullName>
    </submittedName>
</protein>
<feature type="domain" description="Acyltransferase 3" evidence="2">
    <location>
        <begin position="3"/>
        <end position="89"/>
    </location>
</feature>
<gene>
    <name evidence="3" type="ORF">J2S72_001287</name>
</gene>
<keyword evidence="1" id="KW-0812">Transmembrane</keyword>
<dbReference type="InterPro" id="IPR002656">
    <property type="entry name" value="Acyl_transf_3_dom"/>
</dbReference>
<feature type="transmembrane region" description="Helical" evidence="1">
    <location>
        <begin position="71"/>
        <end position="91"/>
    </location>
</feature>
<keyword evidence="4" id="KW-1185">Reference proteome</keyword>
<keyword evidence="1" id="KW-0472">Membrane</keyword>